<protein>
    <submittedName>
        <fullName evidence="1">Uncharacterized protein</fullName>
    </submittedName>
</protein>
<dbReference type="Gene3D" id="2.120.10.30">
    <property type="entry name" value="TolB, C-terminal domain"/>
    <property type="match status" value="1"/>
</dbReference>
<evidence type="ECO:0000313" key="2">
    <source>
        <dbReference type="Proteomes" id="UP000030645"/>
    </source>
</evidence>
<dbReference type="AlphaFoldDB" id="W9QNK8"/>
<proteinExistence type="predicted"/>
<dbReference type="Proteomes" id="UP000030645">
    <property type="component" value="Unassembled WGS sequence"/>
</dbReference>
<keyword evidence="2" id="KW-1185">Reference proteome</keyword>
<organism evidence="1 2">
    <name type="scientific">Morus notabilis</name>
    <dbReference type="NCBI Taxonomy" id="981085"/>
    <lineage>
        <taxon>Eukaryota</taxon>
        <taxon>Viridiplantae</taxon>
        <taxon>Streptophyta</taxon>
        <taxon>Embryophyta</taxon>
        <taxon>Tracheophyta</taxon>
        <taxon>Spermatophyta</taxon>
        <taxon>Magnoliopsida</taxon>
        <taxon>eudicotyledons</taxon>
        <taxon>Gunneridae</taxon>
        <taxon>Pentapetalae</taxon>
        <taxon>rosids</taxon>
        <taxon>fabids</taxon>
        <taxon>Rosales</taxon>
        <taxon>Moraceae</taxon>
        <taxon>Moreae</taxon>
        <taxon>Morus</taxon>
    </lineage>
</organism>
<accession>W9QNK8</accession>
<name>W9QNK8_9ROSA</name>
<evidence type="ECO:0000313" key="1">
    <source>
        <dbReference type="EMBL" id="EXB29548.1"/>
    </source>
</evidence>
<sequence>MTRAREENDKLPGSPLSIERSLSTFYVALRNTEIISPASGPPRPRLGRPLTVVPLALEFKGCGKIIRTVNLSTYYGNATVTQFQKELGEYYVGYLDAKFIGKFDD</sequence>
<gene>
    <name evidence="1" type="ORF">L484_010607</name>
</gene>
<dbReference type="EMBL" id="KE343442">
    <property type="protein sequence ID" value="EXB29548.1"/>
    <property type="molecule type" value="Genomic_DNA"/>
</dbReference>
<reference evidence="2" key="1">
    <citation type="submission" date="2013-01" db="EMBL/GenBank/DDBJ databases">
        <title>Draft Genome Sequence of a Mulberry Tree, Morus notabilis C.K. Schneid.</title>
        <authorList>
            <person name="He N."/>
            <person name="Zhao S."/>
        </authorList>
    </citation>
    <scope>NUCLEOTIDE SEQUENCE</scope>
</reference>
<dbReference type="InterPro" id="IPR011042">
    <property type="entry name" value="6-blade_b-propeller_TolB-like"/>
</dbReference>